<comment type="caution">
    <text evidence="2">The sequence shown here is derived from an EMBL/GenBank/DDBJ whole genome shotgun (WGS) entry which is preliminary data.</text>
</comment>
<reference evidence="2 3" key="1">
    <citation type="submission" date="2024-04" db="EMBL/GenBank/DDBJ databases">
        <title>Phyllosticta paracitricarpa is synonymous to the EU quarantine fungus P. citricarpa based on phylogenomic analyses.</title>
        <authorList>
            <consortium name="Lawrence Berkeley National Laboratory"/>
            <person name="Van ingen-buijs V.A."/>
            <person name="Van westerhoven A.C."/>
            <person name="Haridas S."/>
            <person name="Skiadas P."/>
            <person name="Martin F."/>
            <person name="Groenewald J.Z."/>
            <person name="Crous P.W."/>
            <person name="Seidl M.F."/>
        </authorList>
    </citation>
    <scope>NUCLEOTIDE SEQUENCE [LARGE SCALE GENOMIC DNA]</scope>
    <source>
        <strain evidence="2 3">CPC 17464</strain>
    </source>
</reference>
<dbReference type="RefSeq" id="XP_066657664.1">
    <property type="nucleotide sequence ID" value="XM_066794801.1"/>
</dbReference>
<dbReference type="GeneID" id="92027707"/>
<proteinExistence type="predicted"/>
<evidence type="ECO:0000256" key="1">
    <source>
        <dbReference type="SAM" id="MobiDB-lite"/>
    </source>
</evidence>
<organism evidence="2 3">
    <name type="scientific">Phyllosticta citribraziliensis</name>
    <dbReference type="NCBI Taxonomy" id="989973"/>
    <lineage>
        <taxon>Eukaryota</taxon>
        <taxon>Fungi</taxon>
        <taxon>Dikarya</taxon>
        <taxon>Ascomycota</taxon>
        <taxon>Pezizomycotina</taxon>
        <taxon>Dothideomycetes</taxon>
        <taxon>Dothideomycetes incertae sedis</taxon>
        <taxon>Botryosphaeriales</taxon>
        <taxon>Phyllostictaceae</taxon>
        <taxon>Phyllosticta</taxon>
    </lineage>
</organism>
<evidence type="ECO:0000313" key="2">
    <source>
        <dbReference type="EMBL" id="KAK7540733.1"/>
    </source>
</evidence>
<feature type="region of interest" description="Disordered" evidence="1">
    <location>
        <begin position="215"/>
        <end position="234"/>
    </location>
</feature>
<feature type="compositionally biased region" description="Polar residues" evidence="1">
    <location>
        <begin position="75"/>
        <end position="84"/>
    </location>
</feature>
<accession>A0ABR1LZY3</accession>
<dbReference type="Proteomes" id="UP001360953">
    <property type="component" value="Unassembled WGS sequence"/>
</dbReference>
<keyword evidence="3" id="KW-1185">Reference proteome</keyword>
<gene>
    <name evidence="2" type="ORF">J3D65DRAFT_251023</name>
</gene>
<sequence>MLTAIDGGGTMDQSESTGMKPCHLAKREMRCLASERLLCMCLRRYFTYTGQSVRQVPGRSQAGPSPAQCHHRSPAEQSRAGQDNPSCCIQLSQPATCTSLPEISFFTPLRIPPPLPLALPHTTQPPLVPPHVVHVMSTSSPASADLPVPSKEQFRAIAKAQDEKYDALHAPKTQAQQELAAKLIQRNYRGYRERRQLQGLRLDASTRWIEAVKEGQLLSPPSRPSPSSPGLDRC</sequence>
<protein>
    <submittedName>
        <fullName evidence="2">Uncharacterized protein</fullName>
    </submittedName>
</protein>
<evidence type="ECO:0000313" key="3">
    <source>
        <dbReference type="Proteomes" id="UP001360953"/>
    </source>
</evidence>
<name>A0ABR1LZY3_9PEZI</name>
<dbReference type="PROSITE" id="PS50096">
    <property type="entry name" value="IQ"/>
    <property type="match status" value="1"/>
</dbReference>
<feature type="region of interest" description="Disordered" evidence="1">
    <location>
        <begin position="54"/>
        <end position="84"/>
    </location>
</feature>
<dbReference type="EMBL" id="JBBPEH010000003">
    <property type="protein sequence ID" value="KAK7540733.1"/>
    <property type="molecule type" value="Genomic_DNA"/>
</dbReference>